<accession>A0A9D2GVA4</accession>
<dbReference type="EMBL" id="DXAQ01000129">
    <property type="protein sequence ID" value="HIZ90017.1"/>
    <property type="molecule type" value="Genomic_DNA"/>
</dbReference>
<dbReference type="AlphaFoldDB" id="A0A9D2GVA4"/>
<reference evidence="1" key="2">
    <citation type="submission" date="2021-04" db="EMBL/GenBank/DDBJ databases">
        <authorList>
            <person name="Gilroy R."/>
        </authorList>
    </citation>
    <scope>NUCLEOTIDE SEQUENCE</scope>
    <source>
        <strain evidence="1">ChiW4-1371</strain>
    </source>
</reference>
<comment type="caution">
    <text evidence="1">The sequence shown here is derived from an EMBL/GenBank/DDBJ whole genome shotgun (WGS) entry which is preliminary data.</text>
</comment>
<organism evidence="1 2">
    <name type="scientific">Candidatus Mucispirillum faecigallinarum</name>
    <dbReference type="NCBI Taxonomy" id="2838699"/>
    <lineage>
        <taxon>Bacteria</taxon>
        <taxon>Pseudomonadati</taxon>
        <taxon>Deferribacterota</taxon>
        <taxon>Deferribacteres</taxon>
        <taxon>Deferribacterales</taxon>
        <taxon>Mucispirillaceae</taxon>
        <taxon>Mucispirillum</taxon>
    </lineage>
</organism>
<sequence>MRTVIVAAVIAILAGIIYQKVVEENVSIKEVAGYVTDTASKMADEASKAVEQGDLKGVSENIDKVKESASSLMQETRDNFIKEKLPEIANIDMTEVWKNITCEKALSIYENYISGDMAGSNSEENVYTVLSVMRQHGKSESEIKDAIKTLFCNNN</sequence>
<name>A0A9D2GVA4_9BACT</name>
<protein>
    <submittedName>
        <fullName evidence="1">Uncharacterized protein</fullName>
    </submittedName>
</protein>
<gene>
    <name evidence="1" type="ORF">H9804_08720</name>
</gene>
<evidence type="ECO:0000313" key="1">
    <source>
        <dbReference type="EMBL" id="HIZ90017.1"/>
    </source>
</evidence>
<dbReference type="Proteomes" id="UP000824176">
    <property type="component" value="Unassembled WGS sequence"/>
</dbReference>
<proteinExistence type="predicted"/>
<evidence type="ECO:0000313" key="2">
    <source>
        <dbReference type="Proteomes" id="UP000824176"/>
    </source>
</evidence>
<reference evidence="1" key="1">
    <citation type="journal article" date="2021" name="PeerJ">
        <title>Extensive microbial diversity within the chicken gut microbiome revealed by metagenomics and culture.</title>
        <authorList>
            <person name="Gilroy R."/>
            <person name="Ravi A."/>
            <person name="Getino M."/>
            <person name="Pursley I."/>
            <person name="Horton D.L."/>
            <person name="Alikhan N.F."/>
            <person name="Baker D."/>
            <person name="Gharbi K."/>
            <person name="Hall N."/>
            <person name="Watson M."/>
            <person name="Adriaenssens E.M."/>
            <person name="Foster-Nyarko E."/>
            <person name="Jarju S."/>
            <person name="Secka A."/>
            <person name="Antonio M."/>
            <person name="Oren A."/>
            <person name="Chaudhuri R.R."/>
            <person name="La Ragione R."/>
            <person name="Hildebrand F."/>
            <person name="Pallen M.J."/>
        </authorList>
    </citation>
    <scope>NUCLEOTIDE SEQUENCE</scope>
    <source>
        <strain evidence="1">ChiW4-1371</strain>
    </source>
</reference>